<reference evidence="2 3" key="1">
    <citation type="submission" date="2018-05" db="EMBL/GenBank/DDBJ databases">
        <title>Genomic Encyclopedia of Archaeal and Bacterial Type Strains, Phase II (KMG-II): from individual species to whole genera.</title>
        <authorList>
            <person name="Goeker M."/>
        </authorList>
    </citation>
    <scope>NUCLEOTIDE SEQUENCE [LARGE SCALE GENOMIC DNA]</scope>
    <source>
        <strain evidence="2 3">DSM 22214</strain>
    </source>
</reference>
<dbReference type="CDD" id="cd06260">
    <property type="entry name" value="DUF820-like"/>
    <property type="match status" value="1"/>
</dbReference>
<keyword evidence="2" id="KW-0540">Nuclease</keyword>
<keyword evidence="2" id="KW-0255">Endonuclease</keyword>
<feature type="domain" description="Putative restriction endonuclease" evidence="1">
    <location>
        <begin position="16"/>
        <end position="179"/>
    </location>
</feature>
<dbReference type="Gene3D" id="3.90.1570.10">
    <property type="entry name" value="tt1808, chain A"/>
    <property type="match status" value="1"/>
</dbReference>
<dbReference type="InterPro" id="IPR011335">
    <property type="entry name" value="Restrct_endonuc-II-like"/>
</dbReference>
<protein>
    <submittedName>
        <fullName evidence="2">Uma2 family endonuclease</fullName>
    </submittedName>
</protein>
<proteinExistence type="predicted"/>
<dbReference type="Proteomes" id="UP000245489">
    <property type="component" value="Unassembled WGS sequence"/>
</dbReference>
<dbReference type="InterPro" id="IPR008538">
    <property type="entry name" value="Uma2"/>
</dbReference>
<keyword evidence="2" id="KW-0378">Hydrolase</keyword>
<comment type="caution">
    <text evidence="2">The sequence shown here is derived from an EMBL/GenBank/DDBJ whole genome shotgun (WGS) entry which is preliminary data.</text>
</comment>
<dbReference type="RefSeq" id="WP_109741897.1">
    <property type="nucleotide sequence ID" value="NZ_QGGO01000004.1"/>
</dbReference>
<dbReference type="GO" id="GO:0004519">
    <property type="term" value="F:endonuclease activity"/>
    <property type="evidence" value="ECO:0007669"/>
    <property type="project" value="UniProtKB-KW"/>
</dbReference>
<dbReference type="Pfam" id="PF05685">
    <property type="entry name" value="Uma2"/>
    <property type="match status" value="1"/>
</dbReference>
<dbReference type="AlphaFoldDB" id="A0A316EDV8"/>
<sequence>MVKIQDSIIQFPKTLEAFLDWQQPNDGVKYEWYNDELVQFEGMKKKQYYIFDILNILFIEKGYHRKGTLMTEPDVMLTQFQMRRPDIAYFSREQIYQGREGIDVIPTFAIEVISPNDHLIDVEAKLIEYFKADVKVVWHIIPEQEVVYVYTSRKDVKICFDDDICSAKPVLEDFEISVADIFKDYKVSE</sequence>
<dbReference type="PANTHER" id="PTHR34107:SF4">
    <property type="entry name" value="SLL1222 PROTEIN"/>
    <property type="match status" value="1"/>
</dbReference>
<evidence type="ECO:0000313" key="3">
    <source>
        <dbReference type="Proteomes" id="UP000245489"/>
    </source>
</evidence>
<evidence type="ECO:0000259" key="1">
    <source>
        <dbReference type="Pfam" id="PF05685"/>
    </source>
</evidence>
<dbReference type="OrthoDB" id="947485at2"/>
<dbReference type="EMBL" id="QGGO01000004">
    <property type="protein sequence ID" value="PWK28346.1"/>
    <property type="molecule type" value="Genomic_DNA"/>
</dbReference>
<gene>
    <name evidence="2" type="ORF">LV89_01130</name>
</gene>
<evidence type="ECO:0000313" key="2">
    <source>
        <dbReference type="EMBL" id="PWK28346.1"/>
    </source>
</evidence>
<name>A0A316EDV8_9BACT</name>
<organism evidence="2 3">
    <name type="scientific">Arcicella aurantiaca</name>
    <dbReference type="NCBI Taxonomy" id="591202"/>
    <lineage>
        <taxon>Bacteria</taxon>
        <taxon>Pseudomonadati</taxon>
        <taxon>Bacteroidota</taxon>
        <taxon>Cytophagia</taxon>
        <taxon>Cytophagales</taxon>
        <taxon>Flectobacillaceae</taxon>
        <taxon>Arcicella</taxon>
    </lineage>
</organism>
<keyword evidence="3" id="KW-1185">Reference proteome</keyword>
<dbReference type="SUPFAM" id="SSF52980">
    <property type="entry name" value="Restriction endonuclease-like"/>
    <property type="match status" value="1"/>
</dbReference>
<dbReference type="PANTHER" id="PTHR34107">
    <property type="entry name" value="SLL0198 PROTEIN-RELATED"/>
    <property type="match status" value="1"/>
</dbReference>
<accession>A0A316EDV8</accession>
<dbReference type="InterPro" id="IPR012296">
    <property type="entry name" value="Nuclease_put_TT1808"/>
</dbReference>